<dbReference type="EMBL" id="KZ293650">
    <property type="protein sequence ID" value="PBK96301.1"/>
    <property type="molecule type" value="Genomic_DNA"/>
</dbReference>
<proteinExistence type="predicted"/>
<reference evidence="2" key="1">
    <citation type="journal article" date="2017" name="Nat. Ecol. Evol.">
        <title>Genome expansion and lineage-specific genetic innovations in the forest pathogenic fungi Armillaria.</title>
        <authorList>
            <person name="Sipos G."/>
            <person name="Prasanna A.N."/>
            <person name="Walter M.C."/>
            <person name="O'Connor E."/>
            <person name="Balint B."/>
            <person name="Krizsan K."/>
            <person name="Kiss B."/>
            <person name="Hess J."/>
            <person name="Varga T."/>
            <person name="Slot J."/>
            <person name="Riley R."/>
            <person name="Boka B."/>
            <person name="Rigling D."/>
            <person name="Barry K."/>
            <person name="Lee J."/>
            <person name="Mihaltcheva S."/>
            <person name="LaButti K."/>
            <person name="Lipzen A."/>
            <person name="Waldron R."/>
            <person name="Moloney N.M."/>
            <person name="Sperisen C."/>
            <person name="Kredics L."/>
            <person name="Vagvoelgyi C."/>
            <person name="Patrignani A."/>
            <person name="Fitzpatrick D."/>
            <person name="Nagy I."/>
            <person name="Doyle S."/>
            <person name="Anderson J.B."/>
            <person name="Grigoriev I.V."/>
            <person name="Gueldener U."/>
            <person name="Muensterkoetter M."/>
            <person name="Nagy L.G."/>
        </authorList>
    </citation>
    <scope>NUCLEOTIDE SEQUENCE [LARGE SCALE GENOMIC DNA]</scope>
    <source>
        <strain evidence="2">Ar21-2</strain>
    </source>
</reference>
<dbReference type="InParanoid" id="A0A2H3DM33"/>
<protein>
    <submittedName>
        <fullName evidence="1">Uncharacterized protein</fullName>
    </submittedName>
</protein>
<dbReference type="Proteomes" id="UP000217790">
    <property type="component" value="Unassembled WGS sequence"/>
</dbReference>
<organism evidence="1 2">
    <name type="scientific">Armillaria gallica</name>
    <name type="common">Bulbous honey fungus</name>
    <name type="synonym">Armillaria bulbosa</name>
    <dbReference type="NCBI Taxonomy" id="47427"/>
    <lineage>
        <taxon>Eukaryota</taxon>
        <taxon>Fungi</taxon>
        <taxon>Dikarya</taxon>
        <taxon>Basidiomycota</taxon>
        <taxon>Agaricomycotina</taxon>
        <taxon>Agaricomycetes</taxon>
        <taxon>Agaricomycetidae</taxon>
        <taxon>Agaricales</taxon>
        <taxon>Marasmiineae</taxon>
        <taxon>Physalacriaceae</taxon>
        <taxon>Armillaria</taxon>
    </lineage>
</organism>
<gene>
    <name evidence="1" type="ORF">ARMGADRAFT_691611</name>
</gene>
<sequence length="173" mass="19939">MEENLPTLPTFQTASSANRTLRVYASDNSSSHAPCLVKRITGIHLTYNDYARERNWPITIYAPFIRFKRPRSISLTHFCQHNDYPVRSYYWSRGSPVFSNATMAIELEVAFPTAPISISHISIPGKYVQRLLMHFSTDPLLQGTDRVDEDPLIPRRQHQYPAMIYSFNMQNSA</sequence>
<accession>A0A2H3DM33</accession>
<evidence type="ECO:0000313" key="1">
    <source>
        <dbReference type="EMBL" id="PBK96301.1"/>
    </source>
</evidence>
<dbReference type="AlphaFoldDB" id="A0A2H3DM33"/>
<keyword evidence="2" id="KW-1185">Reference proteome</keyword>
<evidence type="ECO:0000313" key="2">
    <source>
        <dbReference type="Proteomes" id="UP000217790"/>
    </source>
</evidence>
<name>A0A2H3DM33_ARMGA</name>